<proteinExistence type="predicted"/>
<dbReference type="OrthoDB" id="7862954at2"/>
<feature type="region of interest" description="Disordered" evidence="1">
    <location>
        <begin position="85"/>
        <end position="104"/>
    </location>
</feature>
<dbReference type="InterPro" id="IPR019301">
    <property type="entry name" value="Flagellar_prot_FlgJ_N"/>
</dbReference>
<dbReference type="EMBL" id="RZNJ01000002">
    <property type="protein sequence ID" value="RUT33134.1"/>
    <property type="molecule type" value="Genomic_DNA"/>
</dbReference>
<dbReference type="Proteomes" id="UP000281547">
    <property type="component" value="Unassembled WGS sequence"/>
</dbReference>
<gene>
    <name evidence="3" type="ORF">EMQ25_08405</name>
</gene>
<sequence>MIEALTTRPAVDPAHARMRKQAEELEGVFLNTLVKEMFAGLDTEGAFGGGFAEDTWRGIQTEQIANAMAQAGGIGLADQIMSSLLQTQEHGQQSRPNPIGAYPR</sequence>
<dbReference type="RefSeq" id="WP_127188089.1">
    <property type="nucleotide sequence ID" value="NZ_RZNJ01000002.1"/>
</dbReference>
<keyword evidence="4" id="KW-1185">Reference proteome</keyword>
<reference evidence="3 4" key="1">
    <citation type="journal article" date="2016" name="Int. J. Syst. Evol. Microbiol.">
        <title>Arsenicitalea aurantiaca gen. nov., sp. nov., a new member of the family Hyphomicrobiaceae, isolated from high-arsenic sediment.</title>
        <authorList>
            <person name="Mu Y."/>
            <person name="Zhou L."/>
            <person name="Zeng X.C."/>
            <person name="Liu L."/>
            <person name="Pan Y."/>
            <person name="Chen X."/>
            <person name="Wang J."/>
            <person name="Li S."/>
            <person name="Li W.J."/>
            <person name="Wang Y."/>
        </authorList>
    </citation>
    <scope>NUCLEOTIDE SEQUENCE [LARGE SCALE GENOMIC DNA]</scope>
    <source>
        <strain evidence="3 4">42-50</strain>
    </source>
</reference>
<comment type="caution">
    <text evidence="3">The sequence shown here is derived from an EMBL/GenBank/DDBJ whole genome shotgun (WGS) entry which is preliminary data.</text>
</comment>
<name>A0A433XGJ0_9HYPH</name>
<feature type="domain" description="Flagellar protein FlgJ N-terminal" evidence="2">
    <location>
        <begin position="35"/>
        <end position="81"/>
    </location>
</feature>
<organism evidence="3 4">
    <name type="scientific">Arsenicitalea aurantiaca</name>
    <dbReference type="NCBI Taxonomy" id="1783274"/>
    <lineage>
        <taxon>Bacteria</taxon>
        <taxon>Pseudomonadati</taxon>
        <taxon>Pseudomonadota</taxon>
        <taxon>Alphaproteobacteria</taxon>
        <taxon>Hyphomicrobiales</taxon>
        <taxon>Devosiaceae</taxon>
        <taxon>Arsenicitalea</taxon>
    </lineage>
</organism>
<protein>
    <recommendedName>
        <fullName evidence="2">Flagellar protein FlgJ N-terminal domain-containing protein</fullName>
    </recommendedName>
</protein>
<dbReference type="AlphaFoldDB" id="A0A433XGJ0"/>
<evidence type="ECO:0000259" key="2">
    <source>
        <dbReference type="Pfam" id="PF10135"/>
    </source>
</evidence>
<evidence type="ECO:0000256" key="1">
    <source>
        <dbReference type="SAM" id="MobiDB-lite"/>
    </source>
</evidence>
<accession>A0A433XGJ0</accession>
<dbReference type="Pfam" id="PF10135">
    <property type="entry name" value="Rod-binding"/>
    <property type="match status" value="1"/>
</dbReference>
<feature type="compositionally biased region" description="Polar residues" evidence="1">
    <location>
        <begin position="85"/>
        <end position="96"/>
    </location>
</feature>
<evidence type="ECO:0000313" key="4">
    <source>
        <dbReference type="Proteomes" id="UP000281547"/>
    </source>
</evidence>
<evidence type="ECO:0000313" key="3">
    <source>
        <dbReference type="EMBL" id="RUT33134.1"/>
    </source>
</evidence>